<accession>A0AAE0XNM9</accession>
<sequence>MKVAHNATYMGMWQFLAAANVIGSPIFSVYPDSGSEVYRIFFTRKLLPRNVTSSHTVTLLWSATIEHSNMMPKANWTANHVVPMMGLGDLVEIDSDQI</sequence>
<dbReference type="Proteomes" id="UP001283361">
    <property type="component" value="Unassembled WGS sequence"/>
</dbReference>
<dbReference type="EMBL" id="JAWDGP010007921">
    <property type="protein sequence ID" value="KAK3700164.1"/>
    <property type="molecule type" value="Genomic_DNA"/>
</dbReference>
<reference evidence="1" key="1">
    <citation type="journal article" date="2023" name="G3 (Bethesda)">
        <title>A reference genome for the long-term kleptoplast-retaining sea slug Elysia crispata morphotype clarki.</title>
        <authorList>
            <person name="Eastman K.E."/>
            <person name="Pendleton A.L."/>
            <person name="Shaikh M.A."/>
            <person name="Suttiyut T."/>
            <person name="Ogas R."/>
            <person name="Tomko P."/>
            <person name="Gavelis G."/>
            <person name="Widhalm J.R."/>
            <person name="Wisecaver J.H."/>
        </authorList>
    </citation>
    <scope>NUCLEOTIDE SEQUENCE</scope>
    <source>
        <strain evidence="1">ECLA1</strain>
    </source>
</reference>
<protein>
    <submittedName>
        <fullName evidence="1">Uncharacterized protein</fullName>
    </submittedName>
</protein>
<evidence type="ECO:0000313" key="1">
    <source>
        <dbReference type="EMBL" id="KAK3700164.1"/>
    </source>
</evidence>
<organism evidence="1 2">
    <name type="scientific">Elysia crispata</name>
    <name type="common">lettuce slug</name>
    <dbReference type="NCBI Taxonomy" id="231223"/>
    <lineage>
        <taxon>Eukaryota</taxon>
        <taxon>Metazoa</taxon>
        <taxon>Spiralia</taxon>
        <taxon>Lophotrochozoa</taxon>
        <taxon>Mollusca</taxon>
        <taxon>Gastropoda</taxon>
        <taxon>Heterobranchia</taxon>
        <taxon>Euthyneura</taxon>
        <taxon>Panpulmonata</taxon>
        <taxon>Sacoglossa</taxon>
        <taxon>Placobranchoidea</taxon>
        <taxon>Plakobranchidae</taxon>
        <taxon>Elysia</taxon>
    </lineage>
</organism>
<proteinExistence type="predicted"/>
<name>A0AAE0XNM9_9GAST</name>
<evidence type="ECO:0000313" key="2">
    <source>
        <dbReference type="Proteomes" id="UP001283361"/>
    </source>
</evidence>
<keyword evidence="2" id="KW-1185">Reference proteome</keyword>
<dbReference type="AlphaFoldDB" id="A0AAE0XNM9"/>
<gene>
    <name evidence="1" type="ORF">RRG08_047587</name>
</gene>
<comment type="caution">
    <text evidence="1">The sequence shown here is derived from an EMBL/GenBank/DDBJ whole genome shotgun (WGS) entry which is preliminary data.</text>
</comment>